<dbReference type="Gene3D" id="1.20.5.170">
    <property type="match status" value="1"/>
</dbReference>
<dbReference type="Proteomes" id="UP000678499">
    <property type="component" value="Unassembled WGS sequence"/>
</dbReference>
<evidence type="ECO:0000256" key="10">
    <source>
        <dbReference type="SAM" id="MobiDB-lite"/>
    </source>
</evidence>
<evidence type="ECO:0000256" key="3">
    <source>
        <dbReference type="ARBA" id="ARBA00022448"/>
    </source>
</evidence>
<dbReference type="OrthoDB" id="344345at2759"/>
<evidence type="ECO:0000256" key="7">
    <source>
        <dbReference type="ARBA" id="ARBA00023132"/>
    </source>
</evidence>
<dbReference type="AlphaFoldDB" id="A0A7R9BVR8"/>
<comment type="similarity">
    <text evidence="2">Belongs to the nucleoporin NSP1/NUP62 family.</text>
</comment>
<evidence type="ECO:0000256" key="1">
    <source>
        <dbReference type="ARBA" id="ARBA00004567"/>
    </source>
</evidence>
<keyword evidence="6" id="KW-0811">Translocation</keyword>
<keyword evidence="4" id="KW-0509">mRNA transport</keyword>
<proteinExistence type="inferred from homology"/>
<dbReference type="GO" id="GO:0005543">
    <property type="term" value="F:phospholipid binding"/>
    <property type="evidence" value="ECO:0007669"/>
    <property type="project" value="TreeGrafter"/>
</dbReference>
<dbReference type="InterPro" id="IPR007758">
    <property type="entry name" value="Nucleoporin_NSP1_C"/>
</dbReference>
<keyword evidence="7" id="KW-0906">Nuclear pore complex</keyword>
<dbReference type="EMBL" id="OA885991">
    <property type="protein sequence ID" value="CAD7282541.1"/>
    <property type="molecule type" value="Genomic_DNA"/>
</dbReference>
<keyword evidence="8" id="KW-0539">Nucleus</keyword>
<dbReference type="FunFam" id="1.20.5.170:FF:000040">
    <property type="entry name" value="Nuclear pore glycoprotein p62"/>
    <property type="match status" value="1"/>
</dbReference>
<evidence type="ECO:0000256" key="2">
    <source>
        <dbReference type="ARBA" id="ARBA00005911"/>
    </source>
</evidence>
<dbReference type="GO" id="GO:0017056">
    <property type="term" value="F:structural constituent of nuclear pore"/>
    <property type="evidence" value="ECO:0007669"/>
    <property type="project" value="InterPro"/>
</dbReference>
<keyword evidence="13" id="KW-1185">Reference proteome</keyword>
<gene>
    <name evidence="12" type="ORF">NMOB1V02_LOCUS10163</name>
</gene>
<evidence type="ECO:0000256" key="9">
    <source>
        <dbReference type="SAM" id="Coils"/>
    </source>
</evidence>
<dbReference type="PANTHER" id="PTHR12084:SF0">
    <property type="entry name" value="NUCLEAR PORE GLYCOPROTEIN P62"/>
    <property type="match status" value="1"/>
</dbReference>
<accession>A0A7R9BVR8</accession>
<evidence type="ECO:0000259" key="11">
    <source>
        <dbReference type="Pfam" id="PF05064"/>
    </source>
</evidence>
<keyword evidence="9" id="KW-0175">Coiled coil</keyword>
<evidence type="ECO:0000256" key="6">
    <source>
        <dbReference type="ARBA" id="ARBA00023010"/>
    </source>
</evidence>
<dbReference type="Pfam" id="PF05064">
    <property type="entry name" value="Nsp1_C"/>
    <property type="match status" value="1"/>
</dbReference>
<dbReference type="PANTHER" id="PTHR12084">
    <property type="entry name" value="NUCLEAR PORE GLYCOPROTEIN P62-RELATED"/>
    <property type="match status" value="1"/>
</dbReference>
<organism evidence="12">
    <name type="scientific">Notodromas monacha</name>
    <dbReference type="NCBI Taxonomy" id="399045"/>
    <lineage>
        <taxon>Eukaryota</taxon>
        <taxon>Metazoa</taxon>
        <taxon>Ecdysozoa</taxon>
        <taxon>Arthropoda</taxon>
        <taxon>Crustacea</taxon>
        <taxon>Oligostraca</taxon>
        <taxon>Ostracoda</taxon>
        <taxon>Podocopa</taxon>
        <taxon>Podocopida</taxon>
        <taxon>Cypridocopina</taxon>
        <taxon>Cypridoidea</taxon>
        <taxon>Cyprididae</taxon>
        <taxon>Notodromas</taxon>
    </lineage>
</organism>
<keyword evidence="5" id="KW-0653">Protein transport</keyword>
<protein>
    <recommendedName>
        <fullName evidence="11">Nucleoporin NSP1-like C-terminal domain-containing protein</fullName>
    </recommendedName>
</protein>
<dbReference type="GO" id="GO:0006606">
    <property type="term" value="P:protein import into nucleus"/>
    <property type="evidence" value="ECO:0007669"/>
    <property type="project" value="TreeGrafter"/>
</dbReference>
<evidence type="ECO:0000256" key="8">
    <source>
        <dbReference type="ARBA" id="ARBA00023242"/>
    </source>
</evidence>
<dbReference type="GO" id="GO:0006405">
    <property type="term" value="P:RNA export from nucleus"/>
    <property type="evidence" value="ECO:0007669"/>
    <property type="project" value="TreeGrafter"/>
</dbReference>
<evidence type="ECO:0000256" key="5">
    <source>
        <dbReference type="ARBA" id="ARBA00022927"/>
    </source>
</evidence>
<name>A0A7R9BVR8_9CRUS</name>
<reference evidence="12" key="1">
    <citation type="submission" date="2020-11" db="EMBL/GenBank/DDBJ databases">
        <authorList>
            <person name="Tran Van P."/>
        </authorList>
    </citation>
    <scope>NUCLEOTIDE SEQUENCE</scope>
</reference>
<dbReference type="InterPro" id="IPR026010">
    <property type="entry name" value="NSP1/NUP62"/>
</dbReference>
<comment type="subcellular location">
    <subcellularLocation>
        <location evidence="1">Nucleus</location>
        <location evidence="1">Nuclear pore complex</location>
    </subcellularLocation>
</comment>
<evidence type="ECO:0000313" key="12">
    <source>
        <dbReference type="EMBL" id="CAD7282541.1"/>
    </source>
</evidence>
<dbReference type="GO" id="GO:0044613">
    <property type="term" value="C:nuclear pore central transport channel"/>
    <property type="evidence" value="ECO:0007669"/>
    <property type="project" value="TreeGrafter"/>
</dbReference>
<dbReference type="EMBL" id="CAJPEX010003954">
    <property type="protein sequence ID" value="CAG0922693.1"/>
    <property type="molecule type" value="Genomic_DNA"/>
</dbReference>
<keyword evidence="3" id="KW-0813">Transport</keyword>
<feature type="coiled-coil region" evidence="9">
    <location>
        <begin position="275"/>
        <end position="309"/>
    </location>
</feature>
<feature type="domain" description="Nucleoporin NSP1-like C-terminal" evidence="11">
    <location>
        <begin position="210"/>
        <end position="311"/>
    </location>
</feature>
<dbReference type="GO" id="GO:0051028">
    <property type="term" value="P:mRNA transport"/>
    <property type="evidence" value="ECO:0007669"/>
    <property type="project" value="UniProtKB-KW"/>
</dbReference>
<evidence type="ECO:0000313" key="13">
    <source>
        <dbReference type="Proteomes" id="UP000678499"/>
    </source>
</evidence>
<sequence length="425" mass="43680">MASGFNFGQATPAAKPAGFTFGSSSAAPAAAMQAPAATPSAGSSFSFGLGGATSSTQPATGSSTMGFSFGSNLGGVASTTAPAAAPLSFATTTTPAPSFGSFGAATAAPKTSGGLPFASSIPSSSSGAVTTTTPATGISSGIPSAAPSAAASVSAAPTGSAFSFGLPSSTVAPTTQTVATVAPSTAASSLPTMSFGQPPATTTSGVSATVVPGEQSMTFRDLEEMINQWSLLLDDQEKIFLDQATQLNAWDRLLQANAEKVDLVINSSKKIKADQDRMEQELDFISSQHRELEEALKPLEEEADKEFKKISEISINDPLTADGQRAAIFRKTVEVDSQLRTISSELKTVIEKINARADADLADDVSSSGSERNPISQVCQILNAHMDSIKWIDQSLQHVEGQLEDVEKVKKQLAAARTPGRVSFL</sequence>
<evidence type="ECO:0000256" key="4">
    <source>
        <dbReference type="ARBA" id="ARBA00022816"/>
    </source>
</evidence>
<feature type="region of interest" description="Disordered" evidence="10">
    <location>
        <begin position="187"/>
        <end position="207"/>
    </location>
</feature>